<evidence type="ECO:0000256" key="1">
    <source>
        <dbReference type="SAM" id="MobiDB-lite"/>
    </source>
</evidence>
<accession>A0A9W8P9U6</accession>
<comment type="caution">
    <text evidence="2">The sequence shown here is derived from an EMBL/GenBank/DDBJ whole genome shotgun (WGS) entry which is preliminary data.</text>
</comment>
<dbReference type="EMBL" id="JANVFU010000001">
    <property type="protein sequence ID" value="KAJ3749840.1"/>
    <property type="molecule type" value="Genomic_DNA"/>
</dbReference>
<keyword evidence="3" id="KW-1185">Reference proteome</keyword>
<gene>
    <name evidence="2" type="ORF">DFH05DRAFT_1517950</name>
</gene>
<evidence type="ECO:0000313" key="3">
    <source>
        <dbReference type="Proteomes" id="UP001142393"/>
    </source>
</evidence>
<name>A0A9W8P9U6_9AGAR</name>
<reference evidence="2 3" key="1">
    <citation type="journal article" date="2023" name="Proc. Natl. Acad. Sci. U.S.A.">
        <title>A global phylogenomic analysis of the shiitake genus Lentinula.</title>
        <authorList>
            <person name="Sierra-Patev S."/>
            <person name="Min B."/>
            <person name="Naranjo-Ortiz M."/>
            <person name="Looney B."/>
            <person name="Konkel Z."/>
            <person name="Slot J.C."/>
            <person name="Sakamoto Y."/>
            <person name="Steenwyk J.L."/>
            <person name="Rokas A."/>
            <person name="Carro J."/>
            <person name="Camarero S."/>
            <person name="Ferreira P."/>
            <person name="Molpeceres G."/>
            <person name="Ruiz-Duenas F.J."/>
            <person name="Serrano A."/>
            <person name="Henrissat B."/>
            <person name="Drula E."/>
            <person name="Hughes K.W."/>
            <person name="Mata J.L."/>
            <person name="Ishikawa N.K."/>
            <person name="Vargas-Isla R."/>
            <person name="Ushijima S."/>
            <person name="Smith C.A."/>
            <person name="Donoghue J."/>
            <person name="Ahrendt S."/>
            <person name="Andreopoulos W."/>
            <person name="He G."/>
            <person name="LaButti K."/>
            <person name="Lipzen A."/>
            <person name="Ng V."/>
            <person name="Riley R."/>
            <person name="Sandor L."/>
            <person name="Barry K."/>
            <person name="Martinez A.T."/>
            <person name="Xiao Y."/>
            <person name="Gibbons J.G."/>
            <person name="Terashima K."/>
            <person name="Grigoriev I.V."/>
            <person name="Hibbett D."/>
        </authorList>
    </citation>
    <scope>NUCLEOTIDE SEQUENCE [LARGE SCALE GENOMIC DNA]</scope>
    <source>
        <strain evidence="2 3">TFB7810</strain>
    </source>
</reference>
<protein>
    <submittedName>
        <fullName evidence="2">Uncharacterized protein</fullName>
    </submittedName>
</protein>
<sequence length="74" mass="8208">MTHIADSNKQRPSESYQSKWPIPKTSVLITQPECSNHVFESLGDIESLPPQKEPSPSPVTQEPIEAYALDPAPH</sequence>
<feature type="region of interest" description="Disordered" evidence="1">
    <location>
        <begin position="1"/>
        <end position="22"/>
    </location>
</feature>
<dbReference type="Proteomes" id="UP001142393">
    <property type="component" value="Unassembled WGS sequence"/>
</dbReference>
<proteinExistence type="predicted"/>
<organism evidence="2 3">
    <name type="scientific">Lentinula detonsa</name>
    <dbReference type="NCBI Taxonomy" id="2804962"/>
    <lineage>
        <taxon>Eukaryota</taxon>
        <taxon>Fungi</taxon>
        <taxon>Dikarya</taxon>
        <taxon>Basidiomycota</taxon>
        <taxon>Agaricomycotina</taxon>
        <taxon>Agaricomycetes</taxon>
        <taxon>Agaricomycetidae</taxon>
        <taxon>Agaricales</taxon>
        <taxon>Marasmiineae</taxon>
        <taxon>Omphalotaceae</taxon>
        <taxon>Lentinula</taxon>
    </lineage>
</organism>
<feature type="region of interest" description="Disordered" evidence="1">
    <location>
        <begin position="41"/>
        <end position="74"/>
    </location>
</feature>
<dbReference type="AlphaFoldDB" id="A0A9W8P9U6"/>
<evidence type="ECO:0000313" key="2">
    <source>
        <dbReference type="EMBL" id="KAJ3749840.1"/>
    </source>
</evidence>
<feature type="compositionally biased region" description="Basic and acidic residues" evidence="1">
    <location>
        <begin position="1"/>
        <end position="12"/>
    </location>
</feature>